<proteinExistence type="predicted"/>
<dbReference type="Proteomes" id="UP001330812">
    <property type="component" value="Chromosome"/>
</dbReference>
<evidence type="ECO:0000256" key="1">
    <source>
        <dbReference type="SAM" id="MobiDB-lite"/>
    </source>
</evidence>
<feature type="chain" id="PRO_5046488573" description="Sensor domain-containing protein" evidence="2">
    <location>
        <begin position="22"/>
        <end position="221"/>
    </location>
</feature>
<keyword evidence="2" id="KW-0732">Signal</keyword>
<dbReference type="RefSeq" id="WP_326835780.1">
    <property type="nucleotide sequence ID" value="NZ_CP142149.1"/>
</dbReference>
<gene>
    <name evidence="3" type="ORF">VSH64_12745</name>
</gene>
<reference evidence="3 4" key="1">
    <citation type="journal article" date="2015" name="Int. J. Syst. Evol. Microbiol.">
        <title>Amycolatopsis rhabdoformis sp. nov., an actinomycete isolated from a tropical forest soil.</title>
        <authorList>
            <person name="Souza W.R."/>
            <person name="Silva R.E."/>
            <person name="Goodfellow M."/>
            <person name="Busarakam K."/>
            <person name="Figueiro F.S."/>
            <person name="Ferreira D."/>
            <person name="Rodrigues-Filho E."/>
            <person name="Moraes L.A.B."/>
            <person name="Zucchi T.D."/>
        </authorList>
    </citation>
    <scope>NUCLEOTIDE SEQUENCE [LARGE SCALE GENOMIC DNA]</scope>
    <source>
        <strain evidence="3 4">NCIMB 14900</strain>
    </source>
</reference>
<name>A0ABZ1IH24_9PSEU</name>
<keyword evidence="4" id="KW-1185">Reference proteome</keyword>
<accession>A0ABZ1IH24</accession>
<dbReference type="EMBL" id="CP142149">
    <property type="protein sequence ID" value="WSE32973.1"/>
    <property type="molecule type" value="Genomic_DNA"/>
</dbReference>
<feature type="signal peptide" evidence="2">
    <location>
        <begin position="1"/>
        <end position="21"/>
    </location>
</feature>
<organism evidence="3 4">
    <name type="scientific">Amycolatopsis rhabdoformis</name>
    <dbReference type="NCBI Taxonomy" id="1448059"/>
    <lineage>
        <taxon>Bacteria</taxon>
        <taxon>Bacillati</taxon>
        <taxon>Actinomycetota</taxon>
        <taxon>Actinomycetes</taxon>
        <taxon>Pseudonocardiales</taxon>
        <taxon>Pseudonocardiaceae</taxon>
        <taxon>Amycolatopsis</taxon>
    </lineage>
</organism>
<evidence type="ECO:0000256" key="2">
    <source>
        <dbReference type="SAM" id="SignalP"/>
    </source>
</evidence>
<protein>
    <recommendedName>
        <fullName evidence="5">Sensor domain-containing protein</fullName>
    </recommendedName>
</protein>
<evidence type="ECO:0000313" key="4">
    <source>
        <dbReference type="Proteomes" id="UP001330812"/>
    </source>
</evidence>
<dbReference type="PROSITE" id="PS51257">
    <property type="entry name" value="PROKAR_LIPOPROTEIN"/>
    <property type="match status" value="1"/>
</dbReference>
<feature type="region of interest" description="Disordered" evidence="1">
    <location>
        <begin position="19"/>
        <end position="48"/>
    </location>
</feature>
<evidence type="ECO:0008006" key="5">
    <source>
        <dbReference type="Google" id="ProtNLM"/>
    </source>
</evidence>
<evidence type="ECO:0000313" key="3">
    <source>
        <dbReference type="EMBL" id="WSE32973.1"/>
    </source>
</evidence>
<sequence length="221" mass="22636">MKTAVVSGLALVLAGCSSGAAQPPVSAPTKAAATSNSAPPSVAPPKLPERLLPTEDEVEKLGLTVSTEPVEYVVGATTPLRLVNACGVAQPWDAQVKQGAHASAKGSAGQLEQLMAQYDGITGTAVVEGVKKALACGTVPDDDLQFTVLGEFAVPKVADDQYGFCLSLEGTGRFVHCVLLLANGDRAEALTMANQNSSDARAQQAVLKKVAPVFAEALGRP</sequence>